<dbReference type="Pfam" id="PF02673">
    <property type="entry name" value="BacA"/>
    <property type="match status" value="1"/>
</dbReference>
<feature type="transmembrane region" description="Helical" evidence="14">
    <location>
        <begin position="215"/>
        <end position="238"/>
    </location>
</feature>
<evidence type="ECO:0000256" key="6">
    <source>
        <dbReference type="ARBA" id="ARBA00022692"/>
    </source>
</evidence>
<comment type="catalytic activity">
    <reaction evidence="13 14">
        <text>di-trans,octa-cis-undecaprenyl diphosphate + H2O = di-trans,octa-cis-undecaprenyl phosphate + phosphate + H(+)</text>
        <dbReference type="Rhea" id="RHEA:28094"/>
        <dbReference type="ChEBI" id="CHEBI:15377"/>
        <dbReference type="ChEBI" id="CHEBI:15378"/>
        <dbReference type="ChEBI" id="CHEBI:43474"/>
        <dbReference type="ChEBI" id="CHEBI:58405"/>
        <dbReference type="ChEBI" id="CHEBI:60392"/>
        <dbReference type="EC" id="3.6.1.27"/>
    </reaction>
</comment>
<feature type="transmembrane region" description="Helical" evidence="14">
    <location>
        <begin position="244"/>
        <end position="260"/>
    </location>
</feature>
<evidence type="ECO:0000256" key="3">
    <source>
        <dbReference type="ARBA" id="ARBA00012374"/>
    </source>
</evidence>
<dbReference type="Proteomes" id="UP000243205">
    <property type="component" value="Unassembled WGS sequence"/>
</dbReference>
<keyword evidence="5 14" id="KW-1003">Cell membrane</keyword>
<evidence type="ECO:0000256" key="12">
    <source>
        <dbReference type="ARBA" id="ARBA00032932"/>
    </source>
</evidence>
<accession>A0A1G7A3N6</accession>
<dbReference type="PANTHER" id="PTHR30622:SF4">
    <property type="entry name" value="UNDECAPRENYL-DIPHOSPHATASE"/>
    <property type="match status" value="1"/>
</dbReference>
<keyword evidence="9 14" id="KW-0472">Membrane</keyword>
<evidence type="ECO:0000256" key="1">
    <source>
        <dbReference type="ARBA" id="ARBA00004651"/>
    </source>
</evidence>
<evidence type="ECO:0000313" key="16">
    <source>
        <dbReference type="Proteomes" id="UP000243205"/>
    </source>
</evidence>
<name>A0A1G7A3N6_9BACT</name>
<evidence type="ECO:0000313" key="15">
    <source>
        <dbReference type="EMBL" id="SDE08665.1"/>
    </source>
</evidence>
<dbReference type="GO" id="GO:0005886">
    <property type="term" value="C:plasma membrane"/>
    <property type="evidence" value="ECO:0007669"/>
    <property type="project" value="UniProtKB-SubCell"/>
</dbReference>
<keyword evidence="6 14" id="KW-0812">Transmembrane</keyword>
<keyword evidence="8 14" id="KW-1133">Transmembrane helix</keyword>
<dbReference type="AlphaFoldDB" id="A0A1G7A3N6"/>
<dbReference type="InterPro" id="IPR003824">
    <property type="entry name" value="UppP"/>
</dbReference>
<dbReference type="GO" id="GO:0008360">
    <property type="term" value="P:regulation of cell shape"/>
    <property type="evidence" value="ECO:0007669"/>
    <property type="project" value="UniProtKB-KW"/>
</dbReference>
<dbReference type="OrthoDB" id="9808289at2"/>
<feature type="transmembrane region" description="Helical" evidence="14">
    <location>
        <begin position="183"/>
        <end position="203"/>
    </location>
</feature>
<dbReference type="HAMAP" id="MF_01006">
    <property type="entry name" value="Undec_diphosphatase"/>
    <property type="match status" value="1"/>
</dbReference>
<comment type="subcellular location">
    <subcellularLocation>
        <location evidence="1 14">Cell membrane</location>
        <topology evidence="1 14">Multi-pass membrane protein</topology>
    </subcellularLocation>
</comment>
<dbReference type="STRING" id="57664.SAMN05661003_103228"/>
<dbReference type="EMBL" id="FNAQ01000003">
    <property type="protein sequence ID" value="SDE08665.1"/>
    <property type="molecule type" value="Genomic_DNA"/>
</dbReference>
<comment type="miscellaneous">
    <text evidence="14">Bacitracin is thought to be involved in the inhibition of peptidoglycan synthesis by sequestering undecaprenyl diphosphate, thereby reducing the pool of lipid carrier available.</text>
</comment>
<organism evidence="15 16">
    <name type="scientific">Desulfuromonas thiophila</name>
    <dbReference type="NCBI Taxonomy" id="57664"/>
    <lineage>
        <taxon>Bacteria</taxon>
        <taxon>Pseudomonadati</taxon>
        <taxon>Thermodesulfobacteriota</taxon>
        <taxon>Desulfuromonadia</taxon>
        <taxon>Desulfuromonadales</taxon>
        <taxon>Desulfuromonadaceae</taxon>
        <taxon>Desulfuromonas</taxon>
    </lineage>
</organism>
<feature type="transmembrane region" description="Helical" evidence="14">
    <location>
        <begin position="83"/>
        <end position="102"/>
    </location>
</feature>
<dbReference type="GO" id="GO:0009252">
    <property type="term" value="P:peptidoglycan biosynthetic process"/>
    <property type="evidence" value="ECO:0007669"/>
    <property type="project" value="UniProtKB-KW"/>
</dbReference>
<evidence type="ECO:0000256" key="13">
    <source>
        <dbReference type="ARBA" id="ARBA00047594"/>
    </source>
</evidence>
<evidence type="ECO:0000256" key="5">
    <source>
        <dbReference type="ARBA" id="ARBA00022475"/>
    </source>
</evidence>
<evidence type="ECO:0000256" key="4">
    <source>
        <dbReference type="ARBA" id="ARBA00021581"/>
    </source>
</evidence>
<dbReference type="RefSeq" id="WP_092076883.1">
    <property type="nucleotide sequence ID" value="NZ_CALFZY010000015.1"/>
</dbReference>
<comment type="similarity">
    <text evidence="2 14">Belongs to the UppP family.</text>
</comment>
<protein>
    <recommendedName>
        <fullName evidence="4 14">Undecaprenyl-diphosphatase</fullName>
        <ecNumber evidence="3 14">3.6.1.27</ecNumber>
    </recommendedName>
    <alternativeName>
        <fullName evidence="12 14">Bacitracin resistance protein</fullName>
    </alternativeName>
    <alternativeName>
        <fullName evidence="11 14">Undecaprenyl pyrophosphate phosphatase</fullName>
    </alternativeName>
</protein>
<gene>
    <name evidence="14" type="primary">uppP</name>
    <name evidence="15" type="ORF">SAMN05661003_103228</name>
</gene>
<proteinExistence type="inferred from homology"/>
<evidence type="ECO:0000256" key="11">
    <source>
        <dbReference type="ARBA" id="ARBA00032707"/>
    </source>
</evidence>
<evidence type="ECO:0000256" key="14">
    <source>
        <dbReference type="HAMAP-Rule" id="MF_01006"/>
    </source>
</evidence>
<comment type="function">
    <text evidence="14">Catalyzes the dephosphorylation of undecaprenyl diphosphate (UPP). Confers resistance to bacitracin.</text>
</comment>
<evidence type="ECO:0000256" key="10">
    <source>
        <dbReference type="ARBA" id="ARBA00023251"/>
    </source>
</evidence>
<keyword evidence="14" id="KW-0961">Cell wall biogenesis/degradation</keyword>
<feature type="transmembrane region" description="Helical" evidence="14">
    <location>
        <begin position="43"/>
        <end position="62"/>
    </location>
</feature>
<evidence type="ECO:0000256" key="7">
    <source>
        <dbReference type="ARBA" id="ARBA00022801"/>
    </source>
</evidence>
<sequence length="261" mass="28207">MTLNDALLLGLVQGLTEFLPISSSGHLAIVQHLLPGFSQPGLLFDVILHVGTLATVVLYFWADLWQLLCCPFRRDATAAGYRRLLGLILLGSLPTAAIGLGFRTTFEAMFEQLPMIGLMLLITGALLFAAERWRPGNRELGQLGVVDVLLTGLIQGLAVAPGISRSGSTIAMLLFRGVAPQSAARFSFLLSLPAIAGAALLSLRHFEQLNSEELFIYLAGGATAFFSGLLAIHLLLGILQRRRLIFFALYCWAVASLLFVL</sequence>
<dbReference type="GO" id="GO:0071555">
    <property type="term" value="P:cell wall organization"/>
    <property type="evidence" value="ECO:0007669"/>
    <property type="project" value="UniProtKB-KW"/>
</dbReference>
<keyword evidence="14" id="KW-0573">Peptidoglycan synthesis</keyword>
<dbReference type="GO" id="GO:0046677">
    <property type="term" value="P:response to antibiotic"/>
    <property type="evidence" value="ECO:0007669"/>
    <property type="project" value="UniProtKB-UniRule"/>
</dbReference>
<dbReference type="GO" id="GO:0050380">
    <property type="term" value="F:undecaprenyl-diphosphatase activity"/>
    <property type="evidence" value="ECO:0007669"/>
    <property type="project" value="UniProtKB-UniRule"/>
</dbReference>
<reference evidence="16" key="1">
    <citation type="submission" date="2016-10" db="EMBL/GenBank/DDBJ databases">
        <authorList>
            <person name="Varghese N."/>
            <person name="Submissions S."/>
        </authorList>
    </citation>
    <scope>NUCLEOTIDE SEQUENCE [LARGE SCALE GENOMIC DNA]</scope>
    <source>
        <strain evidence="16">DSM 8987</strain>
    </source>
</reference>
<evidence type="ECO:0000256" key="9">
    <source>
        <dbReference type="ARBA" id="ARBA00023136"/>
    </source>
</evidence>
<keyword evidence="14" id="KW-0133">Cell shape</keyword>
<evidence type="ECO:0000256" key="2">
    <source>
        <dbReference type="ARBA" id="ARBA00010621"/>
    </source>
</evidence>
<keyword evidence="16" id="KW-1185">Reference proteome</keyword>
<keyword evidence="10 14" id="KW-0046">Antibiotic resistance</keyword>
<dbReference type="PANTHER" id="PTHR30622">
    <property type="entry name" value="UNDECAPRENYL-DIPHOSPHATASE"/>
    <property type="match status" value="1"/>
</dbReference>
<evidence type="ECO:0000256" key="8">
    <source>
        <dbReference type="ARBA" id="ARBA00022989"/>
    </source>
</evidence>
<dbReference type="EC" id="3.6.1.27" evidence="3 14"/>
<feature type="transmembrane region" description="Helical" evidence="14">
    <location>
        <begin position="114"/>
        <end position="131"/>
    </location>
</feature>
<keyword evidence="7 14" id="KW-0378">Hydrolase</keyword>